<dbReference type="RefSeq" id="WP_154279625.1">
    <property type="nucleotide sequence ID" value="NZ_JBHUJQ010000001.1"/>
</dbReference>
<dbReference type="EMBL" id="WKKH01000005">
    <property type="protein sequence ID" value="MRX75474.1"/>
    <property type="molecule type" value="Genomic_DNA"/>
</dbReference>
<comment type="caution">
    <text evidence="1">The sequence shown here is derived from an EMBL/GenBank/DDBJ whole genome shotgun (WGS) entry which is preliminary data.</text>
</comment>
<proteinExistence type="predicted"/>
<reference evidence="1 2" key="1">
    <citation type="submission" date="2019-11" db="EMBL/GenBank/DDBJ databases">
        <title>Pedobacter petrophilus genome.</title>
        <authorList>
            <person name="Feldbauer M.J."/>
            <person name="Newman J.D."/>
        </authorList>
    </citation>
    <scope>NUCLEOTIDE SEQUENCE [LARGE SCALE GENOMIC DNA]</scope>
    <source>
        <strain evidence="1 2">LMG 29686</strain>
    </source>
</reference>
<evidence type="ECO:0000313" key="2">
    <source>
        <dbReference type="Proteomes" id="UP000487757"/>
    </source>
</evidence>
<protein>
    <submittedName>
        <fullName evidence="1">Uncharacterized protein</fullName>
    </submittedName>
</protein>
<name>A0A7K0FWL6_9SPHI</name>
<gene>
    <name evidence="1" type="ORF">GJU39_05165</name>
</gene>
<dbReference type="Proteomes" id="UP000487757">
    <property type="component" value="Unassembled WGS sequence"/>
</dbReference>
<sequence length="108" mass="12461">MKYLILFLLVTCISCAQQRSVDKPPTFPPKKGIKKPKKLPRLFNYLELGDLQKNKDSLYCWKIDNECNILDGKTTLFNYYQSSGDDNPKLVPYNYAEGECLKGKYQGI</sequence>
<accession>A0A7K0FWL6</accession>
<dbReference type="AlphaFoldDB" id="A0A7K0FWL6"/>
<evidence type="ECO:0000313" key="1">
    <source>
        <dbReference type="EMBL" id="MRX75474.1"/>
    </source>
</evidence>
<organism evidence="1 2">
    <name type="scientific">Pedobacter petrophilus</name>
    <dbReference type="NCBI Taxonomy" id="1908241"/>
    <lineage>
        <taxon>Bacteria</taxon>
        <taxon>Pseudomonadati</taxon>
        <taxon>Bacteroidota</taxon>
        <taxon>Sphingobacteriia</taxon>
        <taxon>Sphingobacteriales</taxon>
        <taxon>Sphingobacteriaceae</taxon>
        <taxon>Pedobacter</taxon>
    </lineage>
</organism>
<keyword evidence="2" id="KW-1185">Reference proteome</keyword>